<feature type="region of interest" description="Disordered" evidence="1">
    <location>
        <begin position="1"/>
        <end position="20"/>
    </location>
</feature>
<comment type="caution">
    <text evidence="2">The sequence shown here is derived from an EMBL/GenBank/DDBJ whole genome shotgun (WGS) entry which is preliminary data.</text>
</comment>
<name>A0ABV2GUT0_9HYPH</name>
<dbReference type="EMBL" id="JBEPMC010000010">
    <property type="protein sequence ID" value="MET3582046.1"/>
    <property type="molecule type" value="Genomic_DNA"/>
</dbReference>
<evidence type="ECO:0000313" key="3">
    <source>
        <dbReference type="Proteomes" id="UP001549204"/>
    </source>
</evidence>
<evidence type="ECO:0000256" key="1">
    <source>
        <dbReference type="SAM" id="MobiDB-lite"/>
    </source>
</evidence>
<organism evidence="2 3">
    <name type="scientific">Mesorhizobium robiniae</name>
    <dbReference type="NCBI Taxonomy" id="559315"/>
    <lineage>
        <taxon>Bacteria</taxon>
        <taxon>Pseudomonadati</taxon>
        <taxon>Pseudomonadota</taxon>
        <taxon>Alphaproteobacteria</taxon>
        <taxon>Hyphomicrobiales</taxon>
        <taxon>Phyllobacteriaceae</taxon>
        <taxon>Mesorhizobium</taxon>
    </lineage>
</organism>
<dbReference type="Proteomes" id="UP001549204">
    <property type="component" value="Unassembled WGS sequence"/>
</dbReference>
<reference evidence="2 3" key="1">
    <citation type="submission" date="2024-06" db="EMBL/GenBank/DDBJ databases">
        <title>Genomic Encyclopedia of Type Strains, Phase IV (KMG-IV): sequencing the most valuable type-strain genomes for metagenomic binning, comparative biology and taxonomic classification.</title>
        <authorList>
            <person name="Goeker M."/>
        </authorList>
    </citation>
    <scope>NUCLEOTIDE SEQUENCE [LARGE SCALE GENOMIC DNA]</scope>
    <source>
        <strain evidence="2 3">DSM 100022</strain>
    </source>
</reference>
<protein>
    <submittedName>
        <fullName evidence="2">Uncharacterized protein</fullName>
    </submittedName>
</protein>
<evidence type="ECO:0000313" key="2">
    <source>
        <dbReference type="EMBL" id="MET3582046.1"/>
    </source>
</evidence>
<dbReference type="RefSeq" id="WP_354493607.1">
    <property type="nucleotide sequence ID" value="NZ_JBEPMC010000010.1"/>
</dbReference>
<proteinExistence type="predicted"/>
<keyword evidence="3" id="KW-1185">Reference proteome</keyword>
<sequence length="72" mass="8260">MGEDTGMENGQVHRKRSAKDIEQMAARETAAFLRRASITYLECCVSLMMTHLEREEVATILEKEADMLRKLD</sequence>
<accession>A0ABV2GUT0</accession>
<gene>
    <name evidence="2" type="ORF">ABID19_005104</name>
</gene>